<gene>
    <name evidence="2" type="ORF">EGYM00163_LOCUS40715</name>
</gene>
<feature type="transmembrane region" description="Helical" evidence="1">
    <location>
        <begin position="53"/>
        <end position="76"/>
    </location>
</feature>
<evidence type="ECO:0000313" key="2">
    <source>
        <dbReference type="EMBL" id="CAE0829437.1"/>
    </source>
</evidence>
<evidence type="ECO:0000256" key="1">
    <source>
        <dbReference type="SAM" id="Phobius"/>
    </source>
</evidence>
<keyword evidence="1" id="KW-0472">Membrane</keyword>
<name>A0A7S4LHH8_9EUGL</name>
<dbReference type="AlphaFoldDB" id="A0A7S4LHH8"/>
<accession>A0A7S4LHH8</accession>
<keyword evidence="1" id="KW-0812">Transmembrane</keyword>
<feature type="transmembrane region" description="Helical" evidence="1">
    <location>
        <begin position="88"/>
        <end position="109"/>
    </location>
</feature>
<organism evidence="2">
    <name type="scientific">Eutreptiella gymnastica</name>
    <dbReference type="NCBI Taxonomy" id="73025"/>
    <lineage>
        <taxon>Eukaryota</taxon>
        <taxon>Discoba</taxon>
        <taxon>Euglenozoa</taxon>
        <taxon>Euglenida</taxon>
        <taxon>Spirocuta</taxon>
        <taxon>Euglenophyceae</taxon>
        <taxon>Eutreptiales</taxon>
        <taxon>Eutreptiaceae</taxon>
        <taxon>Eutreptiella</taxon>
    </lineage>
</organism>
<reference evidence="2" key="1">
    <citation type="submission" date="2021-01" db="EMBL/GenBank/DDBJ databases">
        <authorList>
            <person name="Corre E."/>
            <person name="Pelletier E."/>
            <person name="Niang G."/>
            <person name="Scheremetjew M."/>
            <person name="Finn R."/>
            <person name="Kale V."/>
            <person name="Holt S."/>
            <person name="Cochrane G."/>
            <person name="Meng A."/>
            <person name="Brown T."/>
            <person name="Cohen L."/>
        </authorList>
    </citation>
    <scope>NUCLEOTIDE SEQUENCE</scope>
    <source>
        <strain evidence="2">CCMP1594</strain>
    </source>
</reference>
<proteinExistence type="predicted"/>
<keyword evidence="1" id="KW-1133">Transmembrane helix</keyword>
<sequence length="318" mass="36243">MNGFFCRWVAQTRLPVEAYRAVSDDEAAAPRATDVPRRCGVPGVCESHDCVGLAAFLTTPLSFPLAVAFLCYNGCLFGRCGRASGRRWAALIGLALLCVTGGVTLRLLLAVCVVNLDDPCEGTPHLPKKFILDQSLHRVDKLTLTVMDEHSHPLGDREFQVKLKHRCSSPNALYAYDQTMEYREHGGTVAMWADRRRQIRRKAGHFEQWDIFDCNNTLHYTIEETEEMIAKEHTDLWLIKDRHGDLVARALRRELQSTEIVVYDFRHKGRAFGRMTQEVSVQMLKMKLRVVIDDESEVAPYVYGYLALLTKQRQWNEG</sequence>
<dbReference type="EMBL" id="HBJA01118329">
    <property type="protein sequence ID" value="CAE0829437.1"/>
    <property type="molecule type" value="Transcribed_RNA"/>
</dbReference>
<protein>
    <submittedName>
        <fullName evidence="2">Uncharacterized protein</fullName>
    </submittedName>
</protein>